<keyword evidence="3" id="KW-1185">Reference proteome</keyword>
<accession>A0A1I7UPI6</accession>
<dbReference type="WBParaSite" id="Csp11.Scaffold630.g18046.t3">
    <property type="protein sequence ID" value="Csp11.Scaffold630.g18046.t3"/>
    <property type="gene ID" value="Csp11.Scaffold630.g18046"/>
</dbReference>
<sequence length="70" mass="7780">MDRGQCFVMSAQARAAKERHQEELQQLHALRAAAIDTREKRCLTPSAPEQAEQSSSSRPATQMPRGRCGL</sequence>
<dbReference type="Proteomes" id="UP000095282">
    <property type="component" value="Unplaced"/>
</dbReference>
<dbReference type="AlphaFoldDB" id="A0A1I7UPI6"/>
<evidence type="ECO:0000313" key="4">
    <source>
        <dbReference type="WBParaSite" id="Csp11.Scaffold630.g18046.t3"/>
    </source>
</evidence>
<evidence type="ECO:0000313" key="3">
    <source>
        <dbReference type="Proteomes" id="UP000095282"/>
    </source>
</evidence>
<evidence type="ECO:0000256" key="1">
    <source>
        <dbReference type="SAM" id="Coils"/>
    </source>
</evidence>
<name>A0A1I7UPI6_9PELO</name>
<organism evidence="3 4">
    <name type="scientific">Caenorhabditis tropicalis</name>
    <dbReference type="NCBI Taxonomy" id="1561998"/>
    <lineage>
        <taxon>Eukaryota</taxon>
        <taxon>Metazoa</taxon>
        <taxon>Ecdysozoa</taxon>
        <taxon>Nematoda</taxon>
        <taxon>Chromadorea</taxon>
        <taxon>Rhabditida</taxon>
        <taxon>Rhabditina</taxon>
        <taxon>Rhabditomorpha</taxon>
        <taxon>Rhabditoidea</taxon>
        <taxon>Rhabditidae</taxon>
        <taxon>Peloderinae</taxon>
        <taxon>Caenorhabditis</taxon>
    </lineage>
</organism>
<evidence type="ECO:0000256" key="2">
    <source>
        <dbReference type="SAM" id="MobiDB-lite"/>
    </source>
</evidence>
<feature type="compositionally biased region" description="Low complexity" evidence="2">
    <location>
        <begin position="45"/>
        <end position="57"/>
    </location>
</feature>
<proteinExistence type="predicted"/>
<reference evidence="4" key="1">
    <citation type="submission" date="2016-11" db="UniProtKB">
        <authorList>
            <consortium name="WormBaseParasite"/>
        </authorList>
    </citation>
    <scope>IDENTIFICATION</scope>
</reference>
<keyword evidence="1" id="KW-0175">Coiled coil</keyword>
<protein>
    <submittedName>
        <fullName evidence="4">MSP domain-containing protein</fullName>
    </submittedName>
</protein>
<feature type="region of interest" description="Disordered" evidence="2">
    <location>
        <begin position="41"/>
        <end position="70"/>
    </location>
</feature>
<feature type="coiled-coil region" evidence="1">
    <location>
        <begin position="10"/>
        <end position="37"/>
    </location>
</feature>